<comment type="caution">
    <text evidence="1">The sequence shown here is derived from an EMBL/GenBank/DDBJ whole genome shotgun (WGS) entry which is preliminary data.</text>
</comment>
<organism evidence="1 2">
    <name type="scientific">Diphasiastrum complanatum</name>
    <name type="common">Issler's clubmoss</name>
    <name type="synonym">Lycopodium complanatum</name>
    <dbReference type="NCBI Taxonomy" id="34168"/>
    <lineage>
        <taxon>Eukaryota</taxon>
        <taxon>Viridiplantae</taxon>
        <taxon>Streptophyta</taxon>
        <taxon>Embryophyta</taxon>
        <taxon>Tracheophyta</taxon>
        <taxon>Lycopodiopsida</taxon>
        <taxon>Lycopodiales</taxon>
        <taxon>Lycopodiaceae</taxon>
        <taxon>Lycopodioideae</taxon>
        <taxon>Diphasiastrum</taxon>
    </lineage>
</organism>
<gene>
    <name evidence="1" type="ORF">O6H91_18G015800</name>
</gene>
<accession>A0ACC2AYB5</accession>
<reference evidence="2" key="1">
    <citation type="journal article" date="2024" name="Proc. Natl. Acad. Sci. U.S.A.">
        <title>Extraordinary preservation of gene collinearity over three hundred million years revealed in homosporous lycophytes.</title>
        <authorList>
            <person name="Li C."/>
            <person name="Wickell D."/>
            <person name="Kuo L.Y."/>
            <person name="Chen X."/>
            <person name="Nie B."/>
            <person name="Liao X."/>
            <person name="Peng D."/>
            <person name="Ji J."/>
            <person name="Jenkins J."/>
            <person name="Williams M."/>
            <person name="Shu S."/>
            <person name="Plott C."/>
            <person name="Barry K."/>
            <person name="Rajasekar S."/>
            <person name="Grimwood J."/>
            <person name="Han X."/>
            <person name="Sun S."/>
            <person name="Hou Z."/>
            <person name="He W."/>
            <person name="Dai G."/>
            <person name="Sun C."/>
            <person name="Schmutz J."/>
            <person name="Leebens-Mack J.H."/>
            <person name="Li F.W."/>
            <person name="Wang L."/>
        </authorList>
    </citation>
    <scope>NUCLEOTIDE SEQUENCE [LARGE SCALE GENOMIC DNA]</scope>
    <source>
        <strain evidence="2">cv. PW_Plant_1</strain>
    </source>
</reference>
<dbReference type="Proteomes" id="UP001162992">
    <property type="component" value="Chromosome 18"/>
</dbReference>
<protein>
    <submittedName>
        <fullName evidence="1">Uncharacterized protein</fullName>
    </submittedName>
</protein>
<name>A0ACC2AYB5_DIPCM</name>
<dbReference type="EMBL" id="CM055109">
    <property type="protein sequence ID" value="KAJ7522537.1"/>
    <property type="molecule type" value="Genomic_DNA"/>
</dbReference>
<evidence type="ECO:0000313" key="2">
    <source>
        <dbReference type="Proteomes" id="UP001162992"/>
    </source>
</evidence>
<keyword evidence="2" id="KW-1185">Reference proteome</keyword>
<proteinExistence type="predicted"/>
<evidence type="ECO:0000313" key="1">
    <source>
        <dbReference type="EMBL" id="KAJ7522537.1"/>
    </source>
</evidence>
<sequence length="509" mass="54778">MIHIKGSAVCHVKVIKSDSKRVGSCLQAALCALLCSNLAARNCEDHSKFTQLQRLSSSLQVLILFEIVAQNFSHKVRFSVTEAMAVLAVGCGHGAAILSINARLYLQSGEKLVGHNLRCGNSKFLGPALPLRYHMKALAKSNSLRTRFLISCNVGNSESKGITPKAEDESLDPARLQDMENTSVFLDLSEKVKRVLSDVFQALQKPALVALCLGLLLTHNPEAALAASGGRMGGRAFSSSGSSGSGYSRSYSAPSSGFTYSAPYTAPSPFFGGGFGGVYVAPAYGVGIGGGGFFLFLILGFLALQFVSGFLTDRADGALLSGTQKTSVVKLQVGLLGLARSFQKDLDRLASRANTSTPEGLHYVLTETVLALLRHPDYCISAASSSEVKRSVEAGEERFNQLSLEERGKFDEETLVSVNDIRKRSLFTGSKSDRLNNEYIVVTILLAVEGELKLPSINSNADLKQALAKLGSVPTDRIMAVEVLWTPQDENDTLSERELLRDYPLLRSL</sequence>